<dbReference type="AlphaFoldDB" id="A0A3N4I0Z5"/>
<sequence>MAYDSDSDGSVDADLMALLMASRAPPPPPPPDTKVLKSAHHIFDNSIDVALNRDATYAAAEKIYTAMKTRNYSTQTWASHDLHPGVGKVGFETEEDVVAAVFLIDLLNFSFWSLRGEEERFGVQYVGKKQTGYWSLCAAVRRALDEGIPITSPYLWVDEQAFTLEMARYVFRSETEEEMPLLEARVECMREAGRVLCEEYDGHFVNMIKEAGQSAVNLVLLVVEKFSCFRDEQRFEGKRVTFYKRAQILVADLWACFNATSYGTFPDITALTMFADYRIPQILQSLGCLWYSPGLETAIMRKQLIPSGSAWEIQIRGCSIWCVELIRRRIIEMHPEVGEGMNAVLLDFYLYDAAKEMEARGGGGLPHHRTRSIWY</sequence>
<organism evidence="7 8">
    <name type="scientific">Ascobolus immersus RN42</name>
    <dbReference type="NCBI Taxonomy" id="1160509"/>
    <lineage>
        <taxon>Eukaryota</taxon>
        <taxon>Fungi</taxon>
        <taxon>Dikarya</taxon>
        <taxon>Ascomycota</taxon>
        <taxon>Pezizomycotina</taxon>
        <taxon>Pezizomycetes</taxon>
        <taxon>Pezizales</taxon>
        <taxon>Ascobolaceae</taxon>
        <taxon>Ascobolus</taxon>
    </lineage>
</organism>
<evidence type="ECO:0000256" key="2">
    <source>
        <dbReference type="ARBA" id="ARBA00035119"/>
    </source>
</evidence>
<dbReference type="Proteomes" id="UP000275078">
    <property type="component" value="Unassembled WGS sequence"/>
</dbReference>
<evidence type="ECO:0000256" key="6">
    <source>
        <dbReference type="RuleBase" id="RU365002"/>
    </source>
</evidence>
<evidence type="ECO:0000256" key="4">
    <source>
        <dbReference type="ARBA" id="ARBA00035393"/>
    </source>
</evidence>
<name>A0A3N4I0Z5_ASCIM</name>
<comment type="function">
    <text evidence="6">Catalyzes the hydrolysis of queuosine 5'-phosphate, releasing the nucleobase queuine (q). Is required for salvage of queuine from exogenous queuosine (Q) that is imported and then converted to queuosine 5'-phosphate intracellularly.</text>
</comment>
<reference evidence="7 8" key="1">
    <citation type="journal article" date="2018" name="Nat. Ecol. Evol.">
        <title>Pezizomycetes genomes reveal the molecular basis of ectomycorrhizal truffle lifestyle.</title>
        <authorList>
            <person name="Murat C."/>
            <person name="Payen T."/>
            <person name="Noel B."/>
            <person name="Kuo A."/>
            <person name="Morin E."/>
            <person name="Chen J."/>
            <person name="Kohler A."/>
            <person name="Krizsan K."/>
            <person name="Balestrini R."/>
            <person name="Da Silva C."/>
            <person name="Montanini B."/>
            <person name="Hainaut M."/>
            <person name="Levati E."/>
            <person name="Barry K.W."/>
            <person name="Belfiori B."/>
            <person name="Cichocki N."/>
            <person name="Clum A."/>
            <person name="Dockter R.B."/>
            <person name="Fauchery L."/>
            <person name="Guy J."/>
            <person name="Iotti M."/>
            <person name="Le Tacon F."/>
            <person name="Lindquist E.A."/>
            <person name="Lipzen A."/>
            <person name="Malagnac F."/>
            <person name="Mello A."/>
            <person name="Molinier V."/>
            <person name="Miyauchi S."/>
            <person name="Poulain J."/>
            <person name="Riccioni C."/>
            <person name="Rubini A."/>
            <person name="Sitrit Y."/>
            <person name="Splivallo R."/>
            <person name="Traeger S."/>
            <person name="Wang M."/>
            <person name="Zifcakova L."/>
            <person name="Wipf D."/>
            <person name="Zambonelli A."/>
            <person name="Paolocci F."/>
            <person name="Nowrousian M."/>
            <person name="Ottonello S."/>
            <person name="Baldrian P."/>
            <person name="Spatafora J.W."/>
            <person name="Henrissat B."/>
            <person name="Nagy L.G."/>
            <person name="Aury J.M."/>
            <person name="Wincker P."/>
            <person name="Grigoriev I.V."/>
            <person name="Bonfante P."/>
            <person name="Martin F.M."/>
        </authorList>
    </citation>
    <scope>NUCLEOTIDE SEQUENCE [LARGE SCALE GENOMIC DNA]</scope>
    <source>
        <strain evidence="7 8">RN42</strain>
    </source>
</reference>
<protein>
    <recommendedName>
        <fullName evidence="3 6">Queuosine 5'-phosphate N-glycosylase/hydrolase</fullName>
        <ecNumber evidence="6">3.2.2.-</ecNumber>
    </recommendedName>
    <alternativeName>
        <fullName evidence="4 6">Queuosine-nucleotide N-glycosylase/hydrolase</fullName>
    </alternativeName>
</protein>
<proteinExistence type="inferred from homology"/>
<comment type="catalytic activity">
    <reaction evidence="5 6">
        <text>queuosine 5'-phosphate + H2O = queuine + D-ribose 5-phosphate</text>
        <dbReference type="Rhea" id="RHEA:75387"/>
        <dbReference type="ChEBI" id="CHEBI:15377"/>
        <dbReference type="ChEBI" id="CHEBI:17433"/>
        <dbReference type="ChEBI" id="CHEBI:78346"/>
        <dbReference type="ChEBI" id="CHEBI:194371"/>
    </reaction>
    <physiologicalReaction direction="left-to-right" evidence="5 6">
        <dbReference type="Rhea" id="RHEA:75388"/>
    </physiologicalReaction>
</comment>
<evidence type="ECO:0000256" key="5">
    <source>
        <dbReference type="ARBA" id="ARBA00048204"/>
    </source>
</evidence>
<evidence type="ECO:0000313" key="7">
    <source>
        <dbReference type="EMBL" id="RPA79107.1"/>
    </source>
</evidence>
<dbReference type="GO" id="GO:0016787">
    <property type="term" value="F:hydrolase activity"/>
    <property type="evidence" value="ECO:0007669"/>
    <property type="project" value="UniProtKB-KW"/>
</dbReference>
<dbReference type="EMBL" id="ML119703">
    <property type="protein sequence ID" value="RPA79107.1"/>
    <property type="molecule type" value="Genomic_DNA"/>
</dbReference>
<evidence type="ECO:0000256" key="1">
    <source>
        <dbReference type="ARBA" id="ARBA00022801"/>
    </source>
</evidence>
<dbReference type="Pfam" id="PF10343">
    <property type="entry name" value="Q_salvage"/>
    <property type="match status" value="1"/>
</dbReference>
<comment type="similarity">
    <text evidence="2 6">Belongs to the QNG1 protein family.</text>
</comment>
<dbReference type="GO" id="GO:0006400">
    <property type="term" value="P:tRNA modification"/>
    <property type="evidence" value="ECO:0007669"/>
    <property type="project" value="TreeGrafter"/>
</dbReference>
<dbReference type="STRING" id="1160509.A0A3N4I0Z5"/>
<dbReference type="PANTHER" id="PTHR21314">
    <property type="entry name" value="QUEUOSINE 5'-PHOSPHATE N-GLYCOSYLASE_HYDROLASE-RELATED"/>
    <property type="match status" value="1"/>
</dbReference>
<accession>A0A3N4I0Z5</accession>
<gene>
    <name evidence="7" type="ORF">BJ508DRAFT_377916</name>
</gene>
<dbReference type="OrthoDB" id="416777at2759"/>
<dbReference type="InterPro" id="IPR019438">
    <property type="entry name" value="Q_salvage"/>
</dbReference>
<keyword evidence="1 6" id="KW-0378">Hydrolase</keyword>
<dbReference type="PANTHER" id="PTHR21314:SF0">
    <property type="entry name" value="QUEUOSINE 5'-PHOSPHATE N-GLYCOSYLASE_HYDROLASE"/>
    <property type="match status" value="1"/>
</dbReference>
<dbReference type="EC" id="3.2.2.-" evidence="6"/>
<evidence type="ECO:0000313" key="8">
    <source>
        <dbReference type="Proteomes" id="UP000275078"/>
    </source>
</evidence>
<evidence type="ECO:0000256" key="3">
    <source>
        <dbReference type="ARBA" id="ARBA00035306"/>
    </source>
</evidence>
<keyword evidence="8" id="KW-1185">Reference proteome</keyword>